<dbReference type="EMBL" id="JACIIV010000018">
    <property type="protein sequence ID" value="MBB6228350.1"/>
    <property type="molecule type" value="Genomic_DNA"/>
</dbReference>
<dbReference type="RefSeq" id="WP_184200528.1">
    <property type="nucleotide sequence ID" value="NZ_JACIIV010000018.1"/>
</dbReference>
<evidence type="ECO:0000313" key="1">
    <source>
        <dbReference type="EMBL" id="MBB6228350.1"/>
    </source>
</evidence>
<protein>
    <submittedName>
        <fullName evidence="1">Uncharacterized protein</fullName>
    </submittedName>
</protein>
<reference evidence="1 2" key="1">
    <citation type="submission" date="2020-08" db="EMBL/GenBank/DDBJ databases">
        <title>Genomic Encyclopedia of Type Strains, Phase IV (KMG-IV): sequencing the most valuable type-strain genomes for metagenomic binning, comparative biology and taxonomic classification.</title>
        <authorList>
            <person name="Goeker M."/>
        </authorList>
    </citation>
    <scope>NUCLEOTIDE SEQUENCE [LARGE SCALE GENOMIC DNA]</scope>
    <source>
        <strain evidence="1 2">DSM 102189</strain>
    </source>
</reference>
<gene>
    <name evidence="1" type="ORF">FHS79_002535</name>
</gene>
<evidence type="ECO:0000313" key="2">
    <source>
        <dbReference type="Proteomes" id="UP000538147"/>
    </source>
</evidence>
<accession>A0A841L7E2</accession>
<dbReference type="AlphaFoldDB" id="A0A841L7E2"/>
<keyword evidence="2" id="KW-1185">Reference proteome</keyword>
<sequence length="234" mass="22879">MSEVSVTAPGAGTPLRFNFVGGVNLSVAKLAFGDADTATLVQTGSGLPVAVQGTVPVSGPLTDAQARATPLPVAVPGSVAVTGPATDTQLRATPLPVLVSGVATAAAQGTGNTSLASIDGKTPALAGGRVPVVLDAVPRLATTTRAYADSVRIVTAGTAAVRTTLGIAATEVTLCATVDGFYAIGSGSVVAANAAGSFPVAAFVPFSEQITSGQFISFIRAGSTDGALFIKPVA</sequence>
<proteinExistence type="predicted"/>
<dbReference type="Proteomes" id="UP000538147">
    <property type="component" value="Unassembled WGS sequence"/>
</dbReference>
<organism evidence="1 2">
    <name type="scientific">Polymorphobacter multimanifer</name>
    <dbReference type="NCBI Taxonomy" id="1070431"/>
    <lineage>
        <taxon>Bacteria</taxon>
        <taxon>Pseudomonadati</taxon>
        <taxon>Pseudomonadota</taxon>
        <taxon>Alphaproteobacteria</taxon>
        <taxon>Sphingomonadales</taxon>
        <taxon>Sphingosinicellaceae</taxon>
        <taxon>Polymorphobacter</taxon>
    </lineage>
</organism>
<name>A0A841L7E2_9SPHN</name>
<comment type="caution">
    <text evidence="1">The sequence shown here is derived from an EMBL/GenBank/DDBJ whole genome shotgun (WGS) entry which is preliminary data.</text>
</comment>